<evidence type="ECO:0000313" key="4">
    <source>
        <dbReference type="Proteomes" id="UP000321949"/>
    </source>
</evidence>
<sequence length="326" mass="32691">MIPEPDQTPDGPAFEGRLLHRADEEVVDQGAAFDLGTLVSRRGILSLVGIGLGAVTLAACAPSATGAGPAATRTPAATPSEAPSATPSATAEPDAALPAGEIPDETAGPYPGDGSNGPDVLERTGIVRSDITSSLGGGATAAGVPLSFTLAITDTANGDRPFAGVAVYAWHCDAEGRYSMYSDGVQDETYLRGVQVAGADGTVTFRSIVPGCYTGRWTHIHFEVYPDVASITDSTSALATSQLAFPQEMLDAVYAGSGYAGSARNLSGISLASDNVFGEDSAALQLATVAGDPRAGYTAALSVRVDTRTAPTAGGAPGGGPGGPHP</sequence>
<dbReference type="InterPro" id="IPR000627">
    <property type="entry name" value="Intradiol_dOase_C"/>
</dbReference>
<protein>
    <submittedName>
        <fullName evidence="3">3,4-dioxygenase subunit beta</fullName>
    </submittedName>
</protein>
<dbReference type="Pfam" id="PF00775">
    <property type="entry name" value="Dioxygenase_C"/>
    <property type="match status" value="1"/>
</dbReference>
<keyword evidence="3" id="KW-0223">Dioxygenase</keyword>
<keyword evidence="3" id="KW-0560">Oxidoreductase</keyword>
<dbReference type="CDD" id="cd03457">
    <property type="entry name" value="intradiol_dioxygenase_like"/>
    <property type="match status" value="1"/>
</dbReference>
<dbReference type="OrthoDB" id="9800887at2"/>
<dbReference type="Gene3D" id="2.60.130.10">
    <property type="entry name" value="Aromatic compound dioxygenase"/>
    <property type="match status" value="1"/>
</dbReference>
<accession>A0A5C8I6W1</accession>
<feature type="region of interest" description="Disordered" evidence="1">
    <location>
        <begin position="64"/>
        <end position="121"/>
    </location>
</feature>
<dbReference type="Proteomes" id="UP000321949">
    <property type="component" value="Unassembled WGS sequence"/>
</dbReference>
<evidence type="ECO:0000313" key="3">
    <source>
        <dbReference type="EMBL" id="TXK15177.1"/>
    </source>
</evidence>
<dbReference type="PANTHER" id="PTHR34315:SF1">
    <property type="entry name" value="INTRADIOL RING-CLEAVAGE DIOXYGENASES DOMAIN-CONTAINING PROTEIN-RELATED"/>
    <property type="match status" value="1"/>
</dbReference>
<comment type="caution">
    <text evidence="3">The sequence shown here is derived from an EMBL/GenBank/DDBJ whole genome shotgun (WGS) entry which is preliminary data.</text>
</comment>
<feature type="compositionally biased region" description="Low complexity" evidence="1">
    <location>
        <begin position="64"/>
        <end position="96"/>
    </location>
</feature>
<evidence type="ECO:0000259" key="2">
    <source>
        <dbReference type="Pfam" id="PF00775"/>
    </source>
</evidence>
<dbReference type="InterPro" id="IPR015889">
    <property type="entry name" value="Intradiol_dOase_core"/>
</dbReference>
<organism evidence="3 4">
    <name type="scientific">Microbacterium saccharophilum</name>
    <dbReference type="NCBI Taxonomy" id="1213358"/>
    <lineage>
        <taxon>Bacteria</taxon>
        <taxon>Bacillati</taxon>
        <taxon>Actinomycetota</taxon>
        <taxon>Actinomycetes</taxon>
        <taxon>Micrococcales</taxon>
        <taxon>Microbacteriaceae</taxon>
        <taxon>Microbacterium</taxon>
    </lineage>
</organism>
<dbReference type="GO" id="GO:0016702">
    <property type="term" value="F:oxidoreductase activity, acting on single donors with incorporation of molecular oxygen, incorporation of two atoms of oxygen"/>
    <property type="evidence" value="ECO:0007669"/>
    <property type="project" value="InterPro"/>
</dbReference>
<gene>
    <name evidence="3" type="ORF">FVP74_01805</name>
</gene>
<evidence type="ECO:0000256" key="1">
    <source>
        <dbReference type="SAM" id="MobiDB-lite"/>
    </source>
</evidence>
<dbReference type="GO" id="GO:0008199">
    <property type="term" value="F:ferric iron binding"/>
    <property type="evidence" value="ECO:0007669"/>
    <property type="project" value="InterPro"/>
</dbReference>
<feature type="domain" description="Intradiol ring-cleavage dioxygenases" evidence="2">
    <location>
        <begin position="117"/>
        <end position="216"/>
    </location>
</feature>
<dbReference type="PANTHER" id="PTHR34315">
    <property type="match status" value="1"/>
</dbReference>
<dbReference type="SUPFAM" id="SSF49482">
    <property type="entry name" value="Aromatic compound dioxygenase"/>
    <property type="match status" value="1"/>
</dbReference>
<name>A0A5C8I6W1_9MICO</name>
<keyword evidence="4" id="KW-1185">Reference proteome</keyword>
<dbReference type="AlphaFoldDB" id="A0A5C8I6W1"/>
<dbReference type="EMBL" id="VRSX01000001">
    <property type="protein sequence ID" value="TXK15177.1"/>
    <property type="molecule type" value="Genomic_DNA"/>
</dbReference>
<proteinExistence type="predicted"/>
<reference evidence="3 4" key="1">
    <citation type="submission" date="2019-08" db="EMBL/GenBank/DDBJ databases">
        <authorList>
            <person name="Dong K."/>
        </authorList>
    </citation>
    <scope>NUCLEOTIDE SEQUENCE [LARGE SCALE GENOMIC DNA]</scope>
    <source>
        <strain evidence="3 4">K-1</strain>
    </source>
</reference>
<dbReference type="RefSeq" id="WP_147049939.1">
    <property type="nucleotide sequence ID" value="NZ_BKAH01000003.1"/>
</dbReference>